<dbReference type="RefSeq" id="WP_276507751.1">
    <property type="nucleotide sequence ID" value="NZ_CP120353.1"/>
</dbReference>
<evidence type="ECO:0000313" key="1">
    <source>
        <dbReference type="EMBL" id="WET66696.1"/>
    </source>
</evidence>
<accession>A0AAX3R249</accession>
<reference evidence="1" key="1">
    <citation type="submission" date="2023-03" db="EMBL/GenBank/DDBJ databases">
        <title>Parabacteroides distasonis, a bacteria resistant against UC.</title>
        <authorList>
            <person name="Dai W."/>
        </authorList>
    </citation>
    <scope>NUCLEOTIDE SEQUENCE</scope>
    <source>
        <strain evidence="1">F1-28</strain>
    </source>
</reference>
<sequence>MTTKIGQILNNATVIQTSSFEISQRESPEPISRNPNGECSVSLYTGDLADPREIAVSISRLMTAFPKMGDPFFNLLAERVRANKFTTKRLNDAINHLIDNFNYKELNIADIIKFDKRAKLYSYNDVCKMVSKGEATFSDFAVKEINGTHYRVKKTDIE</sequence>
<evidence type="ECO:0000313" key="2">
    <source>
        <dbReference type="Proteomes" id="UP001221009"/>
    </source>
</evidence>
<proteinExistence type="predicted"/>
<organism evidence="1 2">
    <name type="scientific">Parabacteroides distasonis</name>
    <dbReference type="NCBI Taxonomy" id="823"/>
    <lineage>
        <taxon>Bacteria</taxon>
        <taxon>Pseudomonadati</taxon>
        <taxon>Bacteroidota</taxon>
        <taxon>Bacteroidia</taxon>
        <taxon>Bacteroidales</taxon>
        <taxon>Tannerellaceae</taxon>
        <taxon>Parabacteroides</taxon>
    </lineage>
</organism>
<dbReference type="EMBL" id="CP120353">
    <property type="protein sequence ID" value="WET66696.1"/>
    <property type="molecule type" value="Genomic_DNA"/>
</dbReference>
<gene>
    <name evidence="1" type="ORF">P2T59_05540</name>
</gene>
<name>A0AAX3R249_PARDI</name>
<dbReference type="Proteomes" id="UP001221009">
    <property type="component" value="Chromosome"/>
</dbReference>
<dbReference type="AlphaFoldDB" id="A0AAX3R249"/>
<protein>
    <submittedName>
        <fullName evidence="1">Uncharacterized protein</fullName>
    </submittedName>
</protein>